<dbReference type="PROSITE" id="PS50887">
    <property type="entry name" value="GGDEF"/>
    <property type="match status" value="1"/>
</dbReference>
<accession>A0A7U6GDL6</accession>
<dbReference type="Gene3D" id="3.30.70.270">
    <property type="match status" value="1"/>
</dbReference>
<evidence type="ECO:0000259" key="1">
    <source>
        <dbReference type="PROSITE" id="PS50887"/>
    </source>
</evidence>
<dbReference type="AlphaFoldDB" id="A0A7U6GDL6"/>
<feature type="domain" description="GGDEF" evidence="1">
    <location>
        <begin position="30"/>
        <end position="133"/>
    </location>
</feature>
<dbReference type="Pfam" id="PF00990">
    <property type="entry name" value="GGDEF"/>
    <property type="match status" value="1"/>
</dbReference>
<dbReference type="EMBL" id="AP012051">
    <property type="protein sequence ID" value="BAL80439.1"/>
    <property type="molecule type" value="Genomic_DNA"/>
</dbReference>
<reference evidence="2 3" key="1">
    <citation type="submission" date="2011-01" db="EMBL/GenBank/DDBJ databases">
        <title>Whole genome sequence of Caldisericum exile AZM16c01.</title>
        <authorList>
            <person name="Narita-Yamada S."/>
            <person name="Kawakoshi A."/>
            <person name="Nakamura S."/>
            <person name="Sasagawa M."/>
            <person name="Fukada J."/>
            <person name="Sekine M."/>
            <person name="Kato Y."/>
            <person name="Fukai R."/>
            <person name="Sasaki K."/>
            <person name="Hanamaki A."/>
            <person name="Narita H."/>
            <person name="Konno Y."/>
            <person name="Mori K."/>
            <person name="Yamazaki S."/>
            <person name="Suzuki K."/>
            <person name="Fujita N."/>
        </authorList>
    </citation>
    <scope>NUCLEOTIDE SEQUENCE [LARGE SCALE GENOMIC DNA]</scope>
    <source>
        <strain evidence="3">DSM 21853 / NBRC 104410 / AZM16c01</strain>
    </source>
</reference>
<gene>
    <name evidence="2" type="ordered locus">CSE_03130</name>
</gene>
<dbReference type="Proteomes" id="UP000004793">
    <property type="component" value="Chromosome"/>
</dbReference>
<dbReference type="InterPro" id="IPR029787">
    <property type="entry name" value="Nucleotide_cyclase"/>
</dbReference>
<evidence type="ECO:0000313" key="3">
    <source>
        <dbReference type="Proteomes" id="UP000004793"/>
    </source>
</evidence>
<keyword evidence="3" id="KW-1185">Reference proteome</keyword>
<proteinExistence type="predicted"/>
<dbReference type="InterPro" id="IPR000160">
    <property type="entry name" value="GGDEF_dom"/>
</dbReference>
<dbReference type="RefSeq" id="WP_014452846.1">
    <property type="nucleotide sequence ID" value="NC_017096.1"/>
</dbReference>
<sequence>MGNIRDFETNLYSRDFFDEELERLSKKRDANIGTIIIEIETEDPQIIKKTAEILSMSVRSYDIVGRVSKNEFGIILENINEDNIIEITKRIKEELQNNFKGLSNLPKVNIAWSISGSFFGNVKEAYENLRRKK</sequence>
<evidence type="ECO:0000313" key="2">
    <source>
        <dbReference type="EMBL" id="BAL80439.1"/>
    </source>
</evidence>
<protein>
    <recommendedName>
        <fullName evidence="1">GGDEF domain-containing protein</fullName>
    </recommendedName>
</protein>
<dbReference type="KEGG" id="cex:CSE_03130"/>
<dbReference type="SUPFAM" id="SSF55073">
    <property type="entry name" value="Nucleotide cyclase"/>
    <property type="match status" value="1"/>
</dbReference>
<dbReference type="InterPro" id="IPR043128">
    <property type="entry name" value="Rev_trsase/Diguanyl_cyclase"/>
</dbReference>
<name>A0A7U6GDL6_CALEA</name>
<organism evidence="2 3">
    <name type="scientific">Caldisericum exile (strain DSM 21853 / NBRC 104410 / AZM16c01)</name>
    <dbReference type="NCBI Taxonomy" id="511051"/>
    <lineage>
        <taxon>Bacteria</taxon>
        <taxon>Pseudomonadati</taxon>
        <taxon>Caldisericota/Cryosericota group</taxon>
        <taxon>Caldisericota</taxon>
        <taxon>Caldisericia</taxon>
        <taxon>Caldisericales</taxon>
        <taxon>Caldisericaceae</taxon>
        <taxon>Caldisericum</taxon>
    </lineage>
</organism>